<name>A0ABS5DWI9_9BURK</name>
<dbReference type="InterPro" id="IPR050882">
    <property type="entry name" value="Prepilin_peptidase/N-MTase"/>
</dbReference>
<evidence type="ECO:0000256" key="1">
    <source>
        <dbReference type="ARBA" id="ARBA00004429"/>
    </source>
</evidence>
<dbReference type="Pfam" id="PF06750">
    <property type="entry name" value="A24_N_bact"/>
    <property type="match status" value="1"/>
</dbReference>
<comment type="catalytic activity">
    <reaction evidence="9">
        <text>Typically cleaves a -Gly-|-Phe- bond to release an N-terminal, basic peptide of 5-8 residues from type IV prepilin, and then N-methylates the new N-terminal amino group, the methyl donor being S-adenosyl-L-methionine.</text>
        <dbReference type="EC" id="3.4.23.43"/>
    </reaction>
</comment>
<feature type="transmembrane region" description="Helical" evidence="10">
    <location>
        <begin position="287"/>
        <end position="310"/>
    </location>
</feature>
<keyword evidence="9" id="KW-0489">Methyltransferase</keyword>
<keyword evidence="7 10" id="KW-0472">Membrane</keyword>
<feature type="transmembrane region" description="Helical" evidence="10">
    <location>
        <begin position="249"/>
        <end position="275"/>
    </location>
</feature>
<keyword evidence="9" id="KW-0645">Protease</keyword>
<sequence length="312" mass="33270">MFDLTALQWLIAPVPLLVLGLLIGSFLNVVIHRMPLMLERGWLGDIGEFLQDRKTLGRVLGDASMKRLGDAAGQGQRLAAELAQLPPLGLSKPRSRCPHCGHQIAWHENIPLISWLLLKGRCSECKAPISVRYPLIELLTGLLFAAVAWRFGASAATLVYCTATAVMVAAAFIDLDTTLLPDNLTLPLIALGVIAAWLGWTRVSLPDAALGAVFGYLSLWSVSTVYGLIKGQVGMAEGDFKLLAGLGALLGWQALLPIILMSSVVGAAIGIFLIVAKGHNREVPIPFGPYLAGGGMVVILMGHQAVMSLINI</sequence>
<comment type="function">
    <text evidence="9">Plays an essential role in type IV pili and type II pseudopili formation by proteolytically removing the leader sequence from substrate proteins and subsequently monomethylating the alpha-amino group of the newly exposed N-terminal phenylalanine.</text>
</comment>
<dbReference type="InterPro" id="IPR000045">
    <property type="entry name" value="Prepilin_IV_endopep_pep"/>
</dbReference>
<dbReference type="PANTHER" id="PTHR30487:SF0">
    <property type="entry name" value="PREPILIN LEADER PEPTIDASE_N-METHYLTRANSFERASE-RELATED"/>
    <property type="match status" value="1"/>
</dbReference>
<evidence type="ECO:0000256" key="2">
    <source>
        <dbReference type="ARBA" id="ARBA00005801"/>
    </source>
</evidence>
<feature type="transmembrane region" description="Helical" evidence="10">
    <location>
        <begin position="142"/>
        <end position="172"/>
    </location>
</feature>
<dbReference type="Proteomes" id="UP000672097">
    <property type="component" value="Unassembled WGS sequence"/>
</dbReference>
<dbReference type="InterPro" id="IPR010627">
    <property type="entry name" value="Prepilin_pept_A24_N"/>
</dbReference>
<evidence type="ECO:0000256" key="10">
    <source>
        <dbReference type="SAM" id="Phobius"/>
    </source>
</evidence>
<feature type="transmembrane region" description="Helical" evidence="10">
    <location>
        <begin position="6"/>
        <end position="31"/>
    </location>
</feature>
<dbReference type="Pfam" id="PF01478">
    <property type="entry name" value="Peptidase_A24"/>
    <property type="match status" value="1"/>
</dbReference>
<accession>A0ABS5DWI9</accession>
<feature type="domain" description="Prepilin peptidase A24 N-terminal" evidence="12">
    <location>
        <begin position="18"/>
        <end position="151"/>
    </location>
</feature>
<feature type="transmembrane region" description="Helical" evidence="10">
    <location>
        <begin position="184"/>
        <end position="201"/>
    </location>
</feature>
<dbReference type="EMBL" id="JAGQDG010000003">
    <property type="protein sequence ID" value="MBQ0935444.1"/>
    <property type="molecule type" value="Genomic_DNA"/>
</dbReference>
<protein>
    <recommendedName>
        <fullName evidence="9">Prepilin leader peptidase/N-methyltransferase</fullName>
        <ecNumber evidence="9">2.1.1.-</ecNumber>
        <ecNumber evidence="9">3.4.23.43</ecNumber>
    </recommendedName>
</protein>
<keyword evidence="4" id="KW-0997">Cell inner membrane</keyword>
<organism evidence="13 14">
    <name type="scientific">Ideonella paludis</name>
    <dbReference type="NCBI Taxonomy" id="1233411"/>
    <lineage>
        <taxon>Bacteria</taxon>
        <taxon>Pseudomonadati</taxon>
        <taxon>Pseudomonadota</taxon>
        <taxon>Betaproteobacteria</taxon>
        <taxon>Burkholderiales</taxon>
        <taxon>Sphaerotilaceae</taxon>
        <taxon>Ideonella</taxon>
    </lineage>
</organism>
<evidence type="ECO:0000256" key="5">
    <source>
        <dbReference type="ARBA" id="ARBA00022692"/>
    </source>
</evidence>
<keyword evidence="6 10" id="KW-1133">Transmembrane helix</keyword>
<evidence type="ECO:0000256" key="6">
    <source>
        <dbReference type="ARBA" id="ARBA00022989"/>
    </source>
</evidence>
<evidence type="ECO:0000256" key="7">
    <source>
        <dbReference type="ARBA" id="ARBA00023136"/>
    </source>
</evidence>
<evidence type="ECO:0000259" key="12">
    <source>
        <dbReference type="Pfam" id="PF06750"/>
    </source>
</evidence>
<keyword evidence="14" id="KW-1185">Reference proteome</keyword>
<comment type="caution">
    <text evidence="13">The sequence shown here is derived from an EMBL/GenBank/DDBJ whole genome shotgun (WGS) entry which is preliminary data.</text>
</comment>
<keyword evidence="9" id="KW-0511">Multifunctional enzyme</keyword>
<dbReference type="EC" id="3.4.23.43" evidence="9"/>
<dbReference type="EC" id="2.1.1.-" evidence="9"/>
<dbReference type="InterPro" id="IPR014032">
    <property type="entry name" value="Peptidase_A24A_bac"/>
</dbReference>
<reference evidence="13 14" key="1">
    <citation type="submission" date="2021-04" db="EMBL/GenBank/DDBJ databases">
        <title>The genome sequence of type strain Ideonella paludis KCTC 32238.</title>
        <authorList>
            <person name="Liu Y."/>
        </authorList>
    </citation>
    <scope>NUCLEOTIDE SEQUENCE [LARGE SCALE GENOMIC DNA]</scope>
    <source>
        <strain evidence="13 14">KCTC 32238</strain>
    </source>
</reference>
<dbReference type="PANTHER" id="PTHR30487">
    <property type="entry name" value="TYPE 4 PREPILIN-LIKE PROTEINS LEADER PEPTIDE-PROCESSING ENZYME"/>
    <property type="match status" value="1"/>
</dbReference>
<feature type="domain" description="Prepilin type IV endopeptidase peptidase" evidence="11">
    <location>
        <begin position="163"/>
        <end position="271"/>
    </location>
</feature>
<keyword evidence="9" id="KW-0808">Transferase</keyword>
<dbReference type="Gene3D" id="1.20.120.1220">
    <property type="match status" value="1"/>
</dbReference>
<evidence type="ECO:0000256" key="3">
    <source>
        <dbReference type="ARBA" id="ARBA00022475"/>
    </source>
</evidence>
<feature type="transmembrane region" description="Helical" evidence="10">
    <location>
        <begin position="208"/>
        <end position="229"/>
    </location>
</feature>
<comment type="similarity">
    <text evidence="2 8">Belongs to the peptidase A24 family.</text>
</comment>
<proteinExistence type="inferred from homology"/>
<evidence type="ECO:0000313" key="14">
    <source>
        <dbReference type="Proteomes" id="UP000672097"/>
    </source>
</evidence>
<evidence type="ECO:0000256" key="8">
    <source>
        <dbReference type="RuleBase" id="RU003793"/>
    </source>
</evidence>
<keyword evidence="9" id="KW-0378">Hydrolase</keyword>
<evidence type="ECO:0000256" key="9">
    <source>
        <dbReference type="RuleBase" id="RU003794"/>
    </source>
</evidence>
<gene>
    <name evidence="13" type="ORF">KAK11_08905</name>
</gene>
<comment type="subcellular location">
    <subcellularLocation>
        <location evidence="1">Cell inner membrane</location>
        <topology evidence="1">Multi-pass membrane protein</topology>
    </subcellularLocation>
    <subcellularLocation>
        <location evidence="9">Cell membrane</location>
        <topology evidence="9">Multi-pass membrane protein</topology>
    </subcellularLocation>
</comment>
<evidence type="ECO:0000259" key="11">
    <source>
        <dbReference type="Pfam" id="PF01478"/>
    </source>
</evidence>
<keyword evidence="3" id="KW-1003">Cell membrane</keyword>
<evidence type="ECO:0000256" key="4">
    <source>
        <dbReference type="ARBA" id="ARBA00022519"/>
    </source>
</evidence>
<dbReference type="PRINTS" id="PR00864">
    <property type="entry name" value="PREPILNPTASE"/>
</dbReference>
<dbReference type="RefSeq" id="WP_210808405.1">
    <property type="nucleotide sequence ID" value="NZ_JAGQDG010000003.1"/>
</dbReference>
<evidence type="ECO:0000313" key="13">
    <source>
        <dbReference type="EMBL" id="MBQ0935444.1"/>
    </source>
</evidence>
<keyword evidence="5 9" id="KW-0812">Transmembrane</keyword>